<protein>
    <submittedName>
        <fullName evidence="1">Uncharacterized protein</fullName>
    </submittedName>
</protein>
<evidence type="ECO:0000313" key="2">
    <source>
        <dbReference type="Proteomes" id="UP001148629"/>
    </source>
</evidence>
<sequence>MADRAANTSARRMLEEYETTRARLADQHFSMINYPDPLAPRDKQAKTYPPGVTAEMDRKWHQMIEQSRK</sequence>
<dbReference type="EMBL" id="JANRMS010001721">
    <property type="protein sequence ID" value="KAJ3526488.1"/>
    <property type="molecule type" value="Genomic_DNA"/>
</dbReference>
<reference evidence="1" key="1">
    <citation type="submission" date="2022-08" db="EMBL/GenBank/DDBJ databases">
        <title>Genome Sequence of Fusarium decemcellulare.</title>
        <authorList>
            <person name="Buettner E."/>
        </authorList>
    </citation>
    <scope>NUCLEOTIDE SEQUENCE</scope>
    <source>
        <strain evidence="1">Babe19</strain>
    </source>
</reference>
<name>A0ACC1RVA8_9HYPO</name>
<gene>
    <name evidence="1" type="ORF">NM208_g11166</name>
</gene>
<organism evidence="1 2">
    <name type="scientific">Fusarium decemcellulare</name>
    <dbReference type="NCBI Taxonomy" id="57161"/>
    <lineage>
        <taxon>Eukaryota</taxon>
        <taxon>Fungi</taxon>
        <taxon>Dikarya</taxon>
        <taxon>Ascomycota</taxon>
        <taxon>Pezizomycotina</taxon>
        <taxon>Sordariomycetes</taxon>
        <taxon>Hypocreomycetidae</taxon>
        <taxon>Hypocreales</taxon>
        <taxon>Nectriaceae</taxon>
        <taxon>Fusarium</taxon>
        <taxon>Fusarium decemcellulare species complex</taxon>
    </lineage>
</organism>
<accession>A0ACC1RVA8</accession>
<keyword evidence="2" id="KW-1185">Reference proteome</keyword>
<proteinExistence type="predicted"/>
<comment type="caution">
    <text evidence="1">The sequence shown here is derived from an EMBL/GenBank/DDBJ whole genome shotgun (WGS) entry which is preliminary data.</text>
</comment>
<evidence type="ECO:0000313" key="1">
    <source>
        <dbReference type="EMBL" id="KAJ3526488.1"/>
    </source>
</evidence>
<dbReference type="Proteomes" id="UP001148629">
    <property type="component" value="Unassembled WGS sequence"/>
</dbReference>